<evidence type="ECO:0000256" key="1">
    <source>
        <dbReference type="SAM" id="MobiDB-lite"/>
    </source>
</evidence>
<proteinExistence type="predicted"/>
<gene>
    <name evidence="2" type="ORF">DFH07DRAFT_1066441</name>
</gene>
<dbReference type="EMBL" id="JARJLG010000207">
    <property type="protein sequence ID" value="KAJ7728154.1"/>
    <property type="molecule type" value="Genomic_DNA"/>
</dbReference>
<dbReference type="AlphaFoldDB" id="A0AAD7MRZ9"/>
<dbReference type="Proteomes" id="UP001215280">
    <property type="component" value="Unassembled WGS sequence"/>
</dbReference>
<evidence type="ECO:0000313" key="3">
    <source>
        <dbReference type="Proteomes" id="UP001215280"/>
    </source>
</evidence>
<accession>A0AAD7MRZ9</accession>
<keyword evidence="3" id="KW-1185">Reference proteome</keyword>
<reference evidence="2" key="1">
    <citation type="submission" date="2023-03" db="EMBL/GenBank/DDBJ databases">
        <title>Massive genome expansion in bonnet fungi (Mycena s.s.) driven by repeated elements and novel gene families across ecological guilds.</title>
        <authorList>
            <consortium name="Lawrence Berkeley National Laboratory"/>
            <person name="Harder C.B."/>
            <person name="Miyauchi S."/>
            <person name="Viragh M."/>
            <person name="Kuo A."/>
            <person name="Thoen E."/>
            <person name="Andreopoulos B."/>
            <person name="Lu D."/>
            <person name="Skrede I."/>
            <person name="Drula E."/>
            <person name="Henrissat B."/>
            <person name="Morin E."/>
            <person name="Kohler A."/>
            <person name="Barry K."/>
            <person name="LaButti K."/>
            <person name="Morin E."/>
            <person name="Salamov A."/>
            <person name="Lipzen A."/>
            <person name="Mereny Z."/>
            <person name="Hegedus B."/>
            <person name="Baldrian P."/>
            <person name="Stursova M."/>
            <person name="Weitz H."/>
            <person name="Taylor A."/>
            <person name="Grigoriev I.V."/>
            <person name="Nagy L.G."/>
            <person name="Martin F."/>
            <person name="Kauserud H."/>
        </authorList>
    </citation>
    <scope>NUCLEOTIDE SEQUENCE</scope>
    <source>
        <strain evidence="2">CBHHK188m</strain>
    </source>
</reference>
<name>A0AAD7MRZ9_9AGAR</name>
<organism evidence="2 3">
    <name type="scientific">Mycena maculata</name>
    <dbReference type="NCBI Taxonomy" id="230809"/>
    <lineage>
        <taxon>Eukaryota</taxon>
        <taxon>Fungi</taxon>
        <taxon>Dikarya</taxon>
        <taxon>Basidiomycota</taxon>
        <taxon>Agaricomycotina</taxon>
        <taxon>Agaricomycetes</taxon>
        <taxon>Agaricomycetidae</taxon>
        <taxon>Agaricales</taxon>
        <taxon>Marasmiineae</taxon>
        <taxon>Mycenaceae</taxon>
        <taxon>Mycena</taxon>
    </lineage>
</organism>
<evidence type="ECO:0000313" key="2">
    <source>
        <dbReference type="EMBL" id="KAJ7728154.1"/>
    </source>
</evidence>
<sequence>MTTVMTPSSVVPHSQRLRLIRSMRKLGDLLTETSMLVGPASPPPPLPSHSRGSSMTWSQLVQSDLATPTAPRSFLSLRLPKSSGERSAATSPLSASFSVSLNSPLTPVVDPQVLQERSIAKVTQTLGENVPPELILPPSARKGRKRSSTVSVPEYTREKRLPIAPAATVVERRHHARGGLRTLKHAASSTSLRGSAPEMDIGPFSYASLVPIPSSQYSSSESLAASTAAPRERTISAAGRKKTGTMYRKEAGWSGEWSGSVQNMEDVVRGLRDLRLK</sequence>
<feature type="region of interest" description="Disordered" evidence="1">
    <location>
        <begin position="130"/>
        <end position="152"/>
    </location>
</feature>
<protein>
    <submittedName>
        <fullName evidence="2">Uncharacterized protein</fullName>
    </submittedName>
</protein>
<comment type="caution">
    <text evidence="2">The sequence shown here is derived from an EMBL/GenBank/DDBJ whole genome shotgun (WGS) entry which is preliminary data.</text>
</comment>
<feature type="region of interest" description="Disordered" evidence="1">
    <location>
        <begin position="34"/>
        <end position="63"/>
    </location>
</feature>